<sequence length="34" mass="3855">MVFTVSTVDFSGERSGGIPERFSLKIKKRLENEP</sequence>
<evidence type="ECO:0000313" key="1">
    <source>
        <dbReference type="EMBL" id="KAA6335319.1"/>
    </source>
</evidence>
<name>A0A5J4RNT1_9ZZZZ</name>
<dbReference type="AlphaFoldDB" id="A0A5J4RNT1"/>
<protein>
    <submittedName>
        <fullName evidence="1">Uncharacterized protein</fullName>
    </submittedName>
</protein>
<proteinExistence type="predicted"/>
<gene>
    <name evidence="1" type="ORF">EZS27_016435</name>
</gene>
<organism evidence="1">
    <name type="scientific">termite gut metagenome</name>
    <dbReference type="NCBI Taxonomy" id="433724"/>
    <lineage>
        <taxon>unclassified sequences</taxon>
        <taxon>metagenomes</taxon>
        <taxon>organismal metagenomes</taxon>
    </lineage>
</organism>
<accession>A0A5J4RNT1</accession>
<comment type="caution">
    <text evidence="1">The sequence shown here is derived from an EMBL/GenBank/DDBJ whole genome shotgun (WGS) entry which is preliminary data.</text>
</comment>
<reference evidence="1" key="1">
    <citation type="submission" date="2019-03" db="EMBL/GenBank/DDBJ databases">
        <title>Single cell metagenomics reveals metabolic interactions within the superorganism composed of flagellate Streblomastix strix and complex community of Bacteroidetes bacteria on its surface.</title>
        <authorList>
            <person name="Treitli S.C."/>
            <person name="Kolisko M."/>
            <person name="Husnik F."/>
            <person name="Keeling P."/>
            <person name="Hampl V."/>
        </authorList>
    </citation>
    <scope>NUCLEOTIDE SEQUENCE</scope>
    <source>
        <strain evidence="1">STM</strain>
    </source>
</reference>
<dbReference type="EMBL" id="SNRY01000906">
    <property type="protein sequence ID" value="KAA6335319.1"/>
    <property type="molecule type" value="Genomic_DNA"/>
</dbReference>